<dbReference type="EMBL" id="CM001475">
    <property type="protein sequence ID" value="EIC30932.1"/>
    <property type="molecule type" value="Genomic_DNA"/>
</dbReference>
<dbReference type="AlphaFoldDB" id="H8GPI6"/>
<dbReference type="eggNOG" id="COG0631">
    <property type="taxonomic scope" value="Bacteria"/>
</dbReference>
<organism evidence="2 3">
    <name type="scientific">Methylomicrobium album BG8</name>
    <dbReference type="NCBI Taxonomy" id="686340"/>
    <lineage>
        <taxon>Bacteria</taxon>
        <taxon>Pseudomonadati</taxon>
        <taxon>Pseudomonadota</taxon>
        <taxon>Gammaproteobacteria</taxon>
        <taxon>Methylococcales</taxon>
        <taxon>Methylococcaceae</taxon>
        <taxon>Methylomicrobium</taxon>
    </lineage>
</organism>
<protein>
    <submittedName>
        <fullName evidence="2">Serine/threonine protein phosphatase</fullName>
    </submittedName>
</protein>
<dbReference type="InterPro" id="IPR036457">
    <property type="entry name" value="PPM-type-like_dom_sf"/>
</dbReference>
<feature type="domain" description="PPM-type phosphatase" evidence="1">
    <location>
        <begin position="7"/>
        <end position="237"/>
    </location>
</feature>
<dbReference type="Gene3D" id="3.60.40.10">
    <property type="entry name" value="PPM-type phosphatase domain"/>
    <property type="match status" value="1"/>
</dbReference>
<evidence type="ECO:0000313" key="2">
    <source>
        <dbReference type="EMBL" id="EIC30932.1"/>
    </source>
</evidence>
<evidence type="ECO:0000313" key="3">
    <source>
        <dbReference type="Proteomes" id="UP000005090"/>
    </source>
</evidence>
<dbReference type="PROSITE" id="PS51746">
    <property type="entry name" value="PPM_2"/>
    <property type="match status" value="1"/>
</dbReference>
<gene>
    <name evidence="2" type="ORF">Metal_3262</name>
</gene>
<keyword evidence="3" id="KW-1185">Reference proteome</keyword>
<dbReference type="Proteomes" id="UP000005090">
    <property type="component" value="Chromosome"/>
</dbReference>
<accession>H8GPI6</accession>
<name>H8GPI6_METAL</name>
<reference evidence="2 3" key="1">
    <citation type="journal article" date="2013" name="Genome Announc.">
        <title>Genome Sequence of the Obligate Gammaproteobacterial Methanotroph Methylomicrobium album Strain BG8.</title>
        <authorList>
            <person name="Kits K.D."/>
            <person name="Kalyuzhnaya M.G."/>
            <person name="Klotz M.G."/>
            <person name="Jetten M.S."/>
            <person name="Op den Camp H.J."/>
            <person name="Vuilleumier S."/>
            <person name="Bringel F."/>
            <person name="Dispirito A.A."/>
            <person name="Murrell J.C."/>
            <person name="Bruce D."/>
            <person name="Cheng J.F."/>
            <person name="Copeland A."/>
            <person name="Goodwin L."/>
            <person name="Hauser L."/>
            <person name="Lajus A."/>
            <person name="Land M.L."/>
            <person name="Lapidus A."/>
            <person name="Lucas S."/>
            <person name="Medigue C."/>
            <person name="Pitluck S."/>
            <person name="Woyke T."/>
            <person name="Zeytun A."/>
            <person name="Stein L.Y."/>
        </authorList>
    </citation>
    <scope>NUCLEOTIDE SEQUENCE [LARGE SCALE GENOMIC DNA]</scope>
    <source>
        <strain evidence="2 3">BG8</strain>
    </source>
</reference>
<dbReference type="InterPro" id="IPR015655">
    <property type="entry name" value="PP2C"/>
</dbReference>
<dbReference type="InterPro" id="IPR001932">
    <property type="entry name" value="PPM-type_phosphatase-like_dom"/>
</dbReference>
<evidence type="ECO:0000259" key="1">
    <source>
        <dbReference type="PROSITE" id="PS51746"/>
    </source>
</evidence>
<sequence length="238" mass="24800">MSRGKIVYGAASHPGRVRELNEDSYLAWPAWGLWAVADGLGGHEAGEVASAIAIQEIARAVKVGGTLSQAVDAAHRAIMHAIQDGVGSEGMGSTLAAVKIEDMAYQIAWVGDSRVYLWNGALAQLTKDHSYVQLLLEAGLIDRSQIAGHPYHNVICQALGTRGADGQDIRPDFAAGMLNDGDILLLCSDGLTGELADAEIAALLGEAGGLQTRADRLVEASLAAGGNDNVTVLLLGLH</sequence>
<dbReference type="Pfam" id="PF13672">
    <property type="entry name" value="PP2C_2"/>
    <property type="match status" value="1"/>
</dbReference>
<dbReference type="GO" id="GO:0004722">
    <property type="term" value="F:protein serine/threonine phosphatase activity"/>
    <property type="evidence" value="ECO:0007669"/>
    <property type="project" value="InterPro"/>
</dbReference>
<dbReference type="SUPFAM" id="SSF81606">
    <property type="entry name" value="PP2C-like"/>
    <property type="match status" value="1"/>
</dbReference>
<dbReference type="HOGENOM" id="CLU_034545_0_3_6"/>
<dbReference type="SMART" id="SM00331">
    <property type="entry name" value="PP2C_SIG"/>
    <property type="match status" value="1"/>
</dbReference>
<dbReference type="RefSeq" id="WP_005373878.1">
    <property type="nucleotide sequence ID" value="NZ_CM001475.1"/>
</dbReference>
<dbReference type="SMART" id="SM00332">
    <property type="entry name" value="PP2Cc"/>
    <property type="match status" value="1"/>
</dbReference>
<dbReference type="CDD" id="cd00143">
    <property type="entry name" value="PP2Cc"/>
    <property type="match status" value="1"/>
</dbReference>
<dbReference type="PANTHER" id="PTHR47992">
    <property type="entry name" value="PROTEIN PHOSPHATASE"/>
    <property type="match status" value="1"/>
</dbReference>
<proteinExistence type="predicted"/>
<dbReference type="STRING" id="686340.Metal_3262"/>